<dbReference type="Proteomes" id="UP000664466">
    <property type="component" value="Unassembled WGS sequence"/>
</dbReference>
<evidence type="ECO:0000313" key="3">
    <source>
        <dbReference type="Proteomes" id="UP000664466"/>
    </source>
</evidence>
<reference evidence="2" key="2">
    <citation type="submission" date="2021-04" db="EMBL/GenBank/DDBJ databases">
        <title>Complete Genome and methylome analysis of Thiothrix fructosivorans ATCC 49748.</title>
        <authorList>
            <person name="Fomenkov A."/>
            <person name="Sun L."/>
            <person name="Vincze T."/>
            <person name="Grabovich M.Y."/>
            <person name="Roberts R.J."/>
        </authorList>
    </citation>
    <scope>NUCLEOTIDE SEQUENCE</scope>
    <source>
        <strain evidence="2">ATCC 49748</strain>
    </source>
</reference>
<name>A0A8B0SQB8_9GAMM</name>
<dbReference type="AlphaFoldDB" id="A0A8B0SQB8"/>
<reference evidence="1 3" key="1">
    <citation type="submission" date="2021-03" db="EMBL/GenBank/DDBJ databases">
        <title>Draft genome and methylome analysis of Thiotrix fructosivoruns ATCC 49748.</title>
        <authorList>
            <person name="Fomenkov A."/>
            <person name="Grabovich M.Y."/>
            <person name="Roberts R.J."/>
        </authorList>
    </citation>
    <scope>NUCLEOTIDE SEQUENCE [LARGE SCALE GENOMIC DNA]</scope>
    <source>
        <strain evidence="1 3">ATCC 49748</strain>
    </source>
</reference>
<evidence type="ECO:0000313" key="2">
    <source>
        <dbReference type="EMBL" id="QTX11887.1"/>
    </source>
</evidence>
<proteinExistence type="predicted"/>
<gene>
    <name evidence="2" type="ORF">J1836_005995</name>
    <name evidence="1" type="ORF">J1836_06830</name>
</gene>
<evidence type="ECO:0000313" key="1">
    <source>
        <dbReference type="EMBL" id="MBO0612643.1"/>
    </source>
</evidence>
<keyword evidence="3" id="KW-1185">Reference proteome</keyword>
<sequence length="49" mass="5484">MLIEDEIKIPIPQAQGNREYSFALSIFATREGDDQLKMTIDSIDIAKSA</sequence>
<dbReference type="EMBL" id="JAFMPM010000006">
    <property type="protein sequence ID" value="MBO0612643.1"/>
    <property type="molecule type" value="Genomic_DNA"/>
</dbReference>
<dbReference type="RefSeq" id="WP_207250334.1">
    <property type="nucleotide sequence ID" value="NZ_JAFMPM010000006.1"/>
</dbReference>
<accession>A0A8B0SQB8</accession>
<organism evidence="2">
    <name type="scientific">Thiothrix fructosivorans</name>
    <dbReference type="NCBI Taxonomy" id="111770"/>
    <lineage>
        <taxon>Bacteria</taxon>
        <taxon>Pseudomonadati</taxon>
        <taxon>Pseudomonadota</taxon>
        <taxon>Gammaproteobacteria</taxon>
        <taxon>Thiotrichales</taxon>
        <taxon>Thiotrichaceae</taxon>
        <taxon>Thiothrix</taxon>
    </lineage>
</organism>
<protein>
    <submittedName>
        <fullName evidence="2">Uncharacterized protein</fullName>
    </submittedName>
</protein>
<dbReference type="EMBL" id="CP072748">
    <property type="protein sequence ID" value="QTX11887.1"/>
    <property type="molecule type" value="Genomic_DNA"/>
</dbReference>